<comment type="caution">
    <text evidence="2">The sequence shown here is derived from an EMBL/GenBank/DDBJ whole genome shotgun (WGS) entry which is preliminary data.</text>
</comment>
<keyword evidence="3" id="KW-1185">Reference proteome</keyword>
<name>A0A327Y1G2_9BACL</name>
<feature type="transmembrane region" description="Helical" evidence="1">
    <location>
        <begin position="150"/>
        <end position="174"/>
    </location>
</feature>
<organism evidence="2 3">
    <name type="scientific">Paranoxybacillus vitaminiphilus</name>
    <dbReference type="NCBI Taxonomy" id="581036"/>
    <lineage>
        <taxon>Bacteria</taxon>
        <taxon>Bacillati</taxon>
        <taxon>Bacillota</taxon>
        <taxon>Bacilli</taxon>
        <taxon>Bacillales</taxon>
        <taxon>Anoxybacillaceae</taxon>
        <taxon>Paranoxybacillus</taxon>
    </lineage>
</organism>
<feature type="transmembrane region" description="Helical" evidence="1">
    <location>
        <begin position="44"/>
        <end position="66"/>
    </location>
</feature>
<dbReference type="PANTHER" id="PTHR33876:SF4">
    <property type="entry name" value="CHLOROPLAST PROTEIN FOR GROWTH AND FERTILITY 2"/>
    <property type="match status" value="1"/>
</dbReference>
<dbReference type="RefSeq" id="WP_111646579.1">
    <property type="nucleotide sequence ID" value="NZ_QLMH01000028.1"/>
</dbReference>
<reference evidence="2 3" key="1">
    <citation type="submission" date="2018-06" db="EMBL/GenBank/DDBJ databases">
        <title>Genomic Encyclopedia of Type Strains, Phase III (KMG-III): the genomes of soil and plant-associated and newly described type strains.</title>
        <authorList>
            <person name="Whitman W."/>
        </authorList>
    </citation>
    <scope>NUCLEOTIDE SEQUENCE [LARGE SCALE GENOMIC DNA]</scope>
    <source>
        <strain evidence="2 3">CGMCC 1.8979</strain>
    </source>
</reference>
<feature type="transmembrane region" description="Helical" evidence="1">
    <location>
        <begin position="78"/>
        <end position="99"/>
    </location>
</feature>
<evidence type="ECO:0000313" key="3">
    <source>
        <dbReference type="Proteomes" id="UP000248555"/>
    </source>
</evidence>
<accession>A0A327Y1G2</accession>
<keyword evidence="1" id="KW-1133">Transmembrane helix</keyword>
<dbReference type="PANTHER" id="PTHR33876">
    <property type="entry name" value="UNNAMED PRODUCT"/>
    <property type="match status" value="1"/>
</dbReference>
<evidence type="ECO:0000256" key="1">
    <source>
        <dbReference type="SAM" id="Phobius"/>
    </source>
</evidence>
<dbReference type="EMBL" id="QLMH01000028">
    <property type="protein sequence ID" value="RAK14940.1"/>
    <property type="molecule type" value="Genomic_DNA"/>
</dbReference>
<dbReference type="AlphaFoldDB" id="A0A327Y1G2"/>
<proteinExistence type="predicted"/>
<feature type="transmembrane region" description="Helical" evidence="1">
    <location>
        <begin position="186"/>
        <end position="203"/>
    </location>
</feature>
<dbReference type="OrthoDB" id="9811044at2"/>
<feature type="transmembrane region" description="Helical" evidence="1">
    <location>
        <begin position="119"/>
        <end position="138"/>
    </location>
</feature>
<dbReference type="InterPro" id="IPR052776">
    <property type="entry name" value="Chloro_ReproSupport/MetalTrans"/>
</dbReference>
<dbReference type="Proteomes" id="UP000248555">
    <property type="component" value="Unassembled WGS sequence"/>
</dbReference>
<keyword evidence="1" id="KW-0472">Membrane</keyword>
<protein>
    <recommendedName>
        <fullName evidence="4">Nickel/cobalt efflux system</fullName>
    </recommendedName>
</protein>
<keyword evidence="1" id="KW-0812">Transmembrane</keyword>
<evidence type="ECO:0008006" key="4">
    <source>
        <dbReference type="Google" id="ProtNLM"/>
    </source>
</evidence>
<gene>
    <name evidence="2" type="ORF">B0I26_12813</name>
</gene>
<evidence type="ECO:0000313" key="2">
    <source>
        <dbReference type="EMBL" id="RAK14940.1"/>
    </source>
</evidence>
<sequence>MEFGLLSALIVGLFLGIKHSLEPDHVIAVSTIASKSKNWFRSLLAGVFWGIGHSAVLFIVGLLIIVLKLQVPPKVEAYFEIIVGIMLVYLGITSILGNTKRNGDKGDLNDASAIYMKSFAIGSIHGLAGSAALTVLVLSTVNSLLDATLYILFFGAGTIIGMFCFTAALTISLVLSVKRFNAKRTLEFTAAIVSVCFGMYYLYHIATIF</sequence>